<dbReference type="EMBL" id="CAXLJM020000034">
    <property type="protein sequence ID" value="CAL8102631.1"/>
    <property type="molecule type" value="Genomic_DNA"/>
</dbReference>
<evidence type="ECO:0000313" key="10">
    <source>
        <dbReference type="Proteomes" id="UP001642540"/>
    </source>
</evidence>
<evidence type="ECO:0000256" key="5">
    <source>
        <dbReference type="ARBA" id="ARBA00023136"/>
    </source>
</evidence>
<evidence type="ECO:0000256" key="3">
    <source>
        <dbReference type="ARBA" id="ARBA00022692"/>
    </source>
</evidence>
<evidence type="ECO:0000256" key="8">
    <source>
        <dbReference type="SAM" id="Phobius"/>
    </source>
</evidence>
<dbReference type="Proteomes" id="UP001642540">
    <property type="component" value="Unassembled WGS sequence"/>
</dbReference>
<keyword evidence="4 8" id="KW-1133">Transmembrane helix</keyword>
<comment type="subcellular location">
    <subcellularLocation>
        <location evidence="1">Cell membrane</location>
        <topology evidence="1">Multi-pass membrane protein</topology>
    </subcellularLocation>
</comment>
<evidence type="ECO:0000256" key="4">
    <source>
        <dbReference type="ARBA" id="ARBA00022989"/>
    </source>
</evidence>
<evidence type="ECO:0000256" key="1">
    <source>
        <dbReference type="ARBA" id="ARBA00004651"/>
    </source>
</evidence>
<evidence type="ECO:0000256" key="6">
    <source>
        <dbReference type="ARBA" id="ARBA00023170"/>
    </source>
</evidence>
<accession>A0ABP1QGS6</accession>
<gene>
    <name evidence="9" type="ORF">ODALV1_LOCUS11205</name>
</gene>
<dbReference type="InterPro" id="IPR052192">
    <property type="entry name" value="Insect_Ionotropic_Sensory_Rcpt"/>
</dbReference>
<evidence type="ECO:0000256" key="7">
    <source>
        <dbReference type="ARBA" id="ARBA00023180"/>
    </source>
</evidence>
<dbReference type="SUPFAM" id="SSF53850">
    <property type="entry name" value="Periplasmic binding protein-like II"/>
    <property type="match status" value="1"/>
</dbReference>
<comment type="caution">
    <text evidence="9">The sequence shown here is derived from an EMBL/GenBank/DDBJ whole genome shotgun (WGS) entry which is preliminary data.</text>
</comment>
<keyword evidence="10" id="KW-1185">Reference proteome</keyword>
<sequence length="380" mass="42331">MNSPAEIFQPRIHFFHSFVPIKGSGWMGRFPNGSYSGMASQLVYEGADISISQSAMLISTDVLESISFLHPTSTGQFMALFRQPKASSYRNLMTSVFSNNTLACYVAMWIIIVFGILILSSFQLKMRICKEWDLDFVKESASWAIATACITAWYRRPTSVHLRLATFVGSFVANFGYVAFSAGITVNLITEPVPIQNVEQLASSTLEKITDKFLFVSNDVFKQVYGHNNKGNKKQLTIQDALSKLLSKQDDGMAFITLADGLATVFHQMSFPDNIFCEAFSAVMLESAKIPAAMSLKRDSPLKNTLNLKILLLGERGFLRRLNKDYNIKTQIHCLDEPQSCRGGLALDDTWTAFAVLASGIILSLLGLEFEILKQKCMNE</sequence>
<dbReference type="PANTHER" id="PTHR42643:SF30">
    <property type="entry name" value="IONOTROPIC RECEPTOR 40A-RELATED"/>
    <property type="match status" value="1"/>
</dbReference>
<feature type="transmembrane region" description="Helical" evidence="8">
    <location>
        <begin position="350"/>
        <end position="368"/>
    </location>
</feature>
<keyword evidence="5 8" id="KW-0472">Membrane</keyword>
<feature type="transmembrane region" description="Helical" evidence="8">
    <location>
        <begin position="102"/>
        <end position="124"/>
    </location>
</feature>
<dbReference type="PANTHER" id="PTHR42643">
    <property type="entry name" value="IONOTROPIC RECEPTOR 20A-RELATED"/>
    <property type="match status" value="1"/>
</dbReference>
<reference evidence="9 10" key="1">
    <citation type="submission" date="2024-08" db="EMBL/GenBank/DDBJ databases">
        <authorList>
            <person name="Cucini C."/>
            <person name="Frati F."/>
        </authorList>
    </citation>
    <scope>NUCLEOTIDE SEQUENCE [LARGE SCALE GENOMIC DNA]</scope>
</reference>
<keyword evidence="6" id="KW-0675">Receptor</keyword>
<feature type="transmembrane region" description="Helical" evidence="8">
    <location>
        <begin position="166"/>
        <end position="189"/>
    </location>
</feature>
<keyword evidence="7" id="KW-0325">Glycoprotein</keyword>
<proteinExistence type="predicted"/>
<evidence type="ECO:0000256" key="2">
    <source>
        <dbReference type="ARBA" id="ARBA00022475"/>
    </source>
</evidence>
<dbReference type="Gene3D" id="3.40.190.10">
    <property type="entry name" value="Periplasmic binding protein-like II"/>
    <property type="match status" value="1"/>
</dbReference>
<name>A0ABP1QGS6_9HEXA</name>
<organism evidence="9 10">
    <name type="scientific">Orchesella dallaii</name>
    <dbReference type="NCBI Taxonomy" id="48710"/>
    <lineage>
        <taxon>Eukaryota</taxon>
        <taxon>Metazoa</taxon>
        <taxon>Ecdysozoa</taxon>
        <taxon>Arthropoda</taxon>
        <taxon>Hexapoda</taxon>
        <taxon>Collembola</taxon>
        <taxon>Entomobryomorpha</taxon>
        <taxon>Entomobryoidea</taxon>
        <taxon>Orchesellidae</taxon>
        <taxon>Orchesellinae</taxon>
        <taxon>Orchesella</taxon>
    </lineage>
</organism>
<evidence type="ECO:0008006" key="11">
    <source>
        <dbReference type="Google" id="ProtNLM"/>
    </source>
</evidence>
<keyword evidence="2" id="KW-1003">Cell membrane</keyword>
<protein>
    <recommendedName>
        <fullName evidence="11">Ionotropic glutamate receptor C-terminal domain-containing protein</fullName>
    </recommendedName>
</protein>
<evidence type="ECO:0000313" key="9">
    <source>
        <dbReference type="EMBL" id="CAL8102631.1"/>
    </source>
</evidence>
<keyword evidence="3 8" id="KW-0812">Transmembrane</keyword>